<dbReference type="GO" id="GO:0042276">
    <property type="term" value="P:error-prone translesion synthesis"/>
    <property type="evidence" value="ECO:0007669"/>
    <property type="project" value="TreeGrafter"/>
</dbReference>
<dbReference type="InterPro" id="IPR017961">
    <property type="entry name" value="DNA_pol_Y-fam_little_finger"/>
</dbReference>
<evidence type="ECO:0000256" key="1">
    <source>
        <dbReference type="ARBA" id="ARBA00010945"/>
    </source>
</evidence>
<dbReference type="RefSeq" id="WP_095066562.1">
    <property type="nucleotide sequence ID" value="NZ_LT906470.1"/>
</dbReference>
<dbReference type="GO" id="GO:0005829">
    <property type="term" value="C:cytosol"/>
    <property type="evidence" value="ECO:0007669"/>
    <property type="project" value="TreeGrafter"/>
</dbReference>
<sequence>MGSADTDRIYMCIDLKCFYASVECADLGLDPFTTFLVVADGSRGKGAITLAISPALKQMGVKNRSRLFQIPPYIEYLTVKPHMKRYMEVSAEIYGTLLRYVAPEDVHVYSIDEYFIDITSYLPLYKKTPRQLAQMFLDAVLEVTRIYATVGIGTNLFLAKIALDILAKHAPDFIGYLDESLFKEQIWYHQPLTDIWQIGRGIANRLHRYGAFDLHGVTLIPEAKLYKEFGVNAELIIDHAWGCEPCTLADIHAYRPAKHSVSRSQILLRNYTYEEAHVPMREMVESLVLELLQIKGVTDHIHVHIGYADDAVRSTGGSKKLKQYTDSLQVLTAAVVKLYAQHCHKDELIRRIGVSFENLVNRSAIPEEEDLFSAFTIDTENKERQVQEAMLSIKEQFGKNAILRASSLQSEGTMRFRNTLIGGHNGE</sequence>
<feature type="domain" description="UmuC" evidence="2">
    <location>
        <begin position="10"/>
        <end position="199"/>
    </location>
</feature>
<dbReference type="AlphaFoldDB" id="A0A239ZWA1"/>
<dbReference type="InterPro" id="IPR001126">
    <property type="entry name" value="UmuC"/>
</dbReference>
<dbReference type="SUPFAM" id="SSF100879">
    <property type="entry name" value="Lesion bypass DNA polymerase (Y-family), little finger domain"/>
    <property type="match status" value="1"/>
</dbReference>
<dbReference type="InterPro" id="IPR043502">
    <property type="entry name" value="DNA/RNA_pol_sf"/>
</dbReference>
<dbReference type="GO" id="GO:0006281">
    <property type="term" value="P:DNA repair"/>
    <property type="evidence" value="ECO:0007669"/>
    <property type="project" value="InterPro"/>
</dbReference>
<dbReference type="InterPro" id="IPR050116">
    <property type="entry name" value="DNA_polymerase-Y"/>
</dbReference>
<dbReference type="PANTHER" id="PTHR11076">
    <property type="entry name" value="DNA REPAIR POLYMERASE UMUC / TRANSFERASE FAMILY MEMBER"/>
    <property type="match status" value="1"/>
</dbReference>
<dbReference type="PANTHER" id="PTHR11076:SF35">
    <property type="entry name" value="DNA REPAIR PROTEIN HOMOLOG YOBH"/>
    <property type="match status" value="1"/>
</dbReference>
<accession>A0A239ZWA1</accession>
<dbReference type="Proteomes" id="UP000214973">
    <property type="component" value="Chromosome 1"/>
</dbReference>
<reference evidence="3 4" key="1">
    <citation type="submission" date="2017-06" db="EMBL/GenBank/DDBJ databases">
        <authorList>
            <consortium name="Pathogen Informatics"/>
        </authorList>
    </citation>
    <scope>NUCLEOTIDE SEQUENCE [LARGE SCALE GENOMIC DNA]</scope>
    <source>
        <strain evidence="3 4">NCTC12018</strain>
    </source>
</reference>
<dbReference type="EMBL" id="LT906470">
    <property type="protein sequence ID" value="SNV75084.1"/>
    <property type="molecule type" value="Genomic_DNA"/>
</dbReference>
<dbReference type="Pfam" id="PF00817">
    <property type="entry name" value="IMS"/>
    <property type="match status" value="1"/>
</dbReference>
<dbReference type="Gene3D" id="3.30.70.270">
    <property type="match status" value="1"/>
</dbReference>
<dbReference type="GO" id="GO:0003887">
    <property type="term" value="F:DNA-directed DNA polymerase activity"/>
    <property type="evidence" value="ECO:0007669"/>
    <property type="project" value="TreeGrafter"/>
</dbReference>
<gene>
    <name evidence="3" type="primary">umuC</name>
    <name evidence="3" type="ORF">SAMEA44547418_01776</name>
</gene>
<dbReference type="GO" id="GO:0003684">
    <property type="term" value="F:damaged DNA binding"/>
    <property type="evidence" value="ECO:0007669"/>
    <property type="project" value="InterPro"/>
</dbReference>
<dbReference type="Pfam" id="PF11799">
    <property type="entry name" value="IMS_C"/>
    <property type="match status" value="1"/>
</dbReference>
<comment type="similarity">
    <text evidence="1">Belongs to the DNA polymerase type-Y family.</text>
</comment>
<dbReference type="GO" id="GO:0009432">
    <property type="term" value="P:SOS response"/>
    <property type="evidence" value="ECO:0007669"/>
    <property type="project" value="TreeGrafter"/>
</dbReference>
<keyword evidence="4" id="KW-1185">Reference proteome</keyword>
<dbReference type="PROSITE" id="PS50173">
    <property type="entry name" value="UMUC"/>
    <property type="match status" value="1"/>
</dbReference>
<dbReference type="KEGG" id="vrm:44547418_01776"/>
<dbReference type="SUPFAM" id="SSF56672">
    <property type="entry name" value="DNA/RNA polymerases"/>
    <property type="match status" value="1"/>
</dbReference>
<name>A0A239ZWA1_9FIRM</name>
<dbReference type="InterPro" id="IPR036775">
    <property type="entry name" value="DNA_pol_Y-fam_lit_finger_sf"/>
</dbReference>
<proteinExistence type="inferred from homology"/>
<protein>
    <submittedName>
        <fullName evidence="3">DNA polymerase IV</fullName>
    </submittedName>
</protein>
<dbReference type="Gene3D" id="1.10.150.20">
    <property type="entry name" value="5' to 3' exonuclease, C-terminal subdomain"/>
    <property type="match status" value="1"/>
</dbReference>
<evidence type="ECO:0000259" key="2">
    <source>
        <dbReference type="PROSITE" id="PS50173"/>
    </source>
</evidence>
<dbReference type="Gene3D" id="3.40.1170.60">
    <property type="match status" value="1"/>
</dbReference>
<dbReference type="InterPro" id="IPR043128">
    <property type="entry name" value="Rev_trsase/Diguanyl_cyclase"/>
</dbReference>
<organism evidence="3 4">
    <name type="scientific">Veillonella rodentium</name>
    <dbReference type="NCBI Taxonomy" id="248315"/>
    <lineage>
        <taxon>Bacteria</taxon>
        <taxon>Bacillati</taxon>
        <taxon>Bacillota</taxon>
        <taxon>Negativicutes</taxon>
        <taxon>Veillonellales</taxon>
        <taxon>Veillonellaceae</taxon>
        <taxon>Veillonella</taxon>
    </lineage>
</organism>
<dbReference type="Gene3D" id="3.30.1490.100">
    <property type="entry name" value="DNA polymerase, Y-family, little finger domain"/>
    <property type="match status" value="1"/>
</dbReference>
<evidence type="ECO:0000313" key="3">
    <source>
        <dbReference type="EMBL" id="SNV75084.1"/>
    </source>
</evidence>
<evidence type="ECO:0000313" key="4">
    <source>
        <dbReference type="Proteomes" id="UP000214973"/>
    </source>
</evidence>